<evidence type="ECO:0000256" key="2">
    <source>
        <dbReference type="ARBA" id="ARBA00022679"/>
    </source>
</evidence>
<dbReference type="CDD" id="cd16630">
    <property type="entry name" value="RING-HC_RBR_RNF216"/>
    <property type="match status" value="1"/>
</dbReference>
<dbReference type="InterPro" id="IPR047544">
    <property type="entry name" value="RING-HC_RBR_RNF216"/>
</dbReference>
<dbReference type="Pfam" id="PF01485">
    <property type="entry name" value="IBR"/>
    <property type="match status" value="1"/>
</dbReference>
<feature type="compositionally biased region" description="Acidic residues" evidence="8">
    <location>
        <begin position="39"/>
        <end position="48"/>
    </location>
</feature>
<dbReference type="Gene3D" id="3.30.40.10">
    <property type="entry name" value="Zinc/RING finger domain, C3HC4 (zinc finger)"/>
    <property type="match status" value="1"/>
</dbReference>
<dbReference type="Gene3D" id="1.20.120.1750">
    <property type="match status" value="1"/>
</dbReference>
<gene>
    <name evidence="10" type="ORF">FA09DRAFT_243018</name>
</gene>
<dbReference type="InterPro" id="IPR047545">
    <property type="entry name" value="BRcat_RBR_RNF216"/>
</dbReference>
<evidence type="ECO:0000256" key="5">
    <source>
        <dbReference type="ARBA" id="ARBA00022771"/>
    </source>
</evidence>
<evidence type="ECO:0000313" key="11">
    <source>
        <dbReference type="Proteomes" id="UP000245946"/>
    </source>
</evidence>
<dbReference type="RefSeq" id="XP_025599413.1">
    <property type="nucleotide sequence ID" value="XM_025739649.1"/>
</dbReference>
<dbReference type="AlphaFoldDB" id="A0A316ZDM2"/>
<keyword evidence="2" id="KW-0808">Transferase</keyword>
<evidence type="ECO:0000256" key="6">
    <source>
        <dbReference type="ARBA" id="ARBA00022786"/>
    </source>
</evidence>
<dbReference type="EMBL" id="KZ819289">
    <property type="protein sequence ID" value="PWN99134.1"/>
    <property type="molecule type" value="Genomic_DNA"/>
</dbReference>
<dbReference type="OrthoDB" id="10009520at2759"/>
<evidence type="ECO:0000256" key="3">
    <source>
        <dbReference type="ARBA" id="ARBA00022723"/>
    </source>
</evidence>
<comment type="pathway">
    <text evidence="1">Protein modification; protein ubiquitination.</text>
</comment>
<feature type="compositionally biased region" description="Basic residues" evidence="8">
    <location>
        <begin position="54"/>
        <end position="72"/>
    </location>
</feature>
<evidence type="ECO:0000256" key="7">
    <source>
        <dbReference type="ARBA" id="ARBA00022833"/>
    </source>
</evidence>
<accession>A0A316ZDM2</accession>
<keyword evidence="11" id="KW-1185">Reference proteome</keyword>
<dbReference type="InterPro" id="IPR002867">
    <property type="entry name" value="IBR_dom"/>
</dbReference>
<dbReference type="Proteomes" id="UP000245946">
    <property type="component" value="Unassembled WGS sequence"/>
</dbReference>
<dbReference type="CDD" id="cd20339">
    <property type="entry name" value="BRcat_RBR_RNF216"/>
    <property type="match status" value="1"/>
</dbReference>
<dbReference type="PROSITE" id="PS51873">
    <property type="entry name" value="TRIAD"/>
    <property type="match status" value="1"/>
</dbReference>
<organism evidence="10 11">
    <name type="scientific">Tilletiopsis washingtonensis</name>
    <dbReference type="NCBI Taxonomy" id="58919"/>
    <lineage>
        <taxon>Eukaryota</taxon>
        <taxon>Fungi</taxon>
        <taxon>Dikarya</taxon>
        <taxon>Basidiomycota</taxon>
        <taxon>Ustilaginomycotina</taxon>
        <taxon>Exobasidiomycetes</taxon>
        <taxon>Entylomatales</taxon>
        <taxon>Entylomatales incertae sedis</taxon>
        <taxon>Tilletiopsis</taxon>
    </lineage>
</organism>
<name>A0A316ZDM2_9BASI</name>
<dbReference type="SMART" id="SM00647">
    <property type="entry name" value="IBR"/>
    <property type="match status" value="2"/>
</dbReference>
<dbReference type="GeneID" id="37267195"/>
<evidence type="ECO:0000313" key="10">
    <source>
        <dbReference type="EMBL" id="PWN99134.1"/>
    </source>
</evidence>
<dbReference type="SUPFAM" id="SSF57850">
    <property type="entry name" value="RING/U-box"/>
    <property type="match status" value="1"/>
</dbReference>
<proteinExistence type="predicted"/>
<dbReference type="PANTHER" id="PTHR22770:SF47">
    <property type="entry name" value="E3 UBIQUITIN-PROTEIN LIGASE RNF216"/>
    <property type="match status" value="1"/>
</dbReference>
<dbReference type="InterPro" id="IPR051628">
    <property type="entry name" value="LUBAC_E3_Ligases"/>
</dbReference>
<keyword evidence="4" id="KW-0677">Repeat</keyword>
<keyword evidence="5" id="KW-0863">Zinc-finger</keyword>
<protein>
    <recommendedName>
        <fullName evidence="9">RING-type domain-containing protein</fullName>
    </recommendedName>
</protein>
<feature type="domain" description="RING-type" evidence="9">
    <location>
        <begin position="78"/>
        <end position="302"/>
    </location>
</feature>
<evidence type="ECO:0000256" key="4">
    <source>
        <dbReference type="ARBA" id="ARBA00022737"/>
    </source>
</evidence>
<sequence>MSEAHSSDAGVAGERVLLQLLDLPGGYPKKAAEVRAPEPESDDEDSADEQAASGKKRRSGNGKARQGRRSRRKVSSAAGIECPVCCDDSFPLDALAQCPDGHVFCKACCRRMAEEQIGMRKHELRCMDEDGCELEFATSVVRAFLPRKTFKLWEKIKAERCIADAGIDGLESCPFCSYACVMDARPDEKLFTCQNKACLRVSCRGCKEEGHVPLSCEEYKESRSADGRHRAEELLSNALMRRCPRKGCEQPIVKDDTAANCNKMTCPSCRMLFCYVCKADVSQEGYAHFDQDPSNYAAGRNAQKCPLWCANAPTSARLLLLTGLAEPLGKTRPRDTSAKSPLCARLSATRRPRTWNPSLFRRLRLSLSPSRCSARSRRSASATCRTSTSSCE</sequence>
<dbReference type="GO" id="GO:0016740">
    <property type="term" value="F:transferase activity"/>
    <property type="evidence" value="ECO:0007669"/>
    <property type="project" value="UniProtKB-KW"/>
</dbReference>
<evidence type="ECO:0000256" key="8">
    <source>
        <dbReference type="SAM" id="MobiDB-lite"/>
    </source>
</evidence>
<evidence type="ECO:0000259" key="9">
    <source>
        <dbReference type="PROSITE" id="PS51873"/>
    </source>
</evidence>
<dbReference type="STRING" id="58919.A0A316ZDM2"/>
<dbReference type="PANTHER" id="PTHR22770">
    <property type="entry name" value="UBIQUITIN CONJUGATING ENZYME 7 INTERACTING PROTEIN-RELATED"/>
    <property type="match status" value="1"/>
</dbReference>
<evidence type="ECO:0000256" key="1">
    <source>
        <dbReference type="ARBA" id="ARBA00004906"/>
    </source>
</evidence>
<dbReference type="InterPro" id="IPR013083">
    <property type="entry name" value="Znf_RING/FYVE/PHD"/>
</dbReference>
<dbReference type="GO" id="GO:0008270">
    <property type="term" value="F:zinc ion binding"/>
    <property type="evidence" value="ECO:0007669"/>
    <property type="project" value="UniProtKB-KW"/>
</dbReference>
<keyword evidence="3" id="KW-0479">Metal-binding</keyword>
<feature type="region of interest" description="Disordered" evidence="8">
    <location>
        <begin position="29"/>
        <end position="72"/>
    </location>
</feature>
<reference evidence="10 11" key="1">
    <citation type="journal article" date="2018" name="Mol. Biol. Evol.">
        <title>Broad Genomic Sampling Reveals a Smut Pathogenic Ancestry of the Fungal Clade Ustilaginomycotina.</title>
        <authorList>
            <person name="Kijpornyongpan T."/>
            <person name="Mondo S.J."/>
            <person name="Barry K."/>
            <person name="Sandor L."/>
            <person name="Lee J."/>
            <person name="Lipzen A."/>
            <person name="Pangilinan J."/>
            <person name="LaButti K."/>
            <person name="Hainaut M."/>
            <person name="Henrissat B."/>
            <person name="Grigoriev I.V."/>
            <person name="Spatafora J.W."/>
            <person name="Aime M.C."/>
        </authorList>
    </citation>
    <scope>NUCLEOTIDE SEQUENCE [LARGE SCALE GENOMIC DNA]</scope>
    <source>
        <strain evidence="10 11">MCA 4186</strain>
    </source>
</reference>
<keyword evidence="6" id="KW-0833">Ubl conjugation pathway</keyword>
<dbReference type="InterPro" id="IPR044066">
    <property type="entry name" value="TRIAD_supradom"/>
</dbReference>
<keyword evidence="7" id="KW-0862">Zinc</keyword>